<accession>A0ABX2IE13</accession>
<keyword evidence="1" id="KW-0472">Membrane</keyword>
<keyword evidence="1" id="KW-1133">Transmembrane helix</keyword>
<organism evidence="2 3">
    <name type="scientific">Uliginosibacterium aquaticum</name>
    <dbReference type="NCBI Taxonomy" id="2731212"/>
    <lineage>
        <taxon>Bacteria</taxon>
        <taxon>Pseudomonadati</taxon>
        <taxon>Pseudomonadota</taxon>
        <taxon>Betaproteobacteria</taxon>
        <taxon>Rhodocyclales</taxon>
        <taxon>Zoogloeaceae</taxon>
        <taxon>Uliginosibacterium</taxon>
    </lineage>
</organism>
<dbReference type="RefSeq" id="WP_170021231.1">
    <property type="nucleotide sequence ID" value="NZ_JABCSC020000001.1"/>
</dbReference>
<feature type="transmembrane region" description="Helical" evidence="1">
    <location>
        <begin position="47"/>
        <end position="67"/>
    </location>
</feature>
<evidence type="ECO:0000256" key="1">
    <source>
        <dbReference type="SAM" id="Phobius"/>
    </source>
</evidence>
<keyword evidence="3" id="KW-1185">Reference proteome</keyword>
<dbReference type="EMBL" id="JABCSC020000001">
    <property type="protein sequence ID" value="NSL54786.1"/>
    <property type="molecule type" value="Genomic_DNA"/>
</dbReference>
<gene>
    <name evidence="2" type="ORF">HJ583_007100</name>
</gene>
<dbReference type="Proteomes" id="UP000778523">
    <property type="component" value="Unassembled WGS sequence"/>
</dbReference>
<sequence>MSHSAQQLLDLAAPHAARSVRLARQYLGKATSIDAQALRWRRISTTLAAIAPILLLAVIAGSLIQTNSALVETLWEFTAGAMLLAGVGIAIADSRGFFLRSINTDAPLLLEEVHQVEEASELARAWHAVVTQEQRPLRQFDLEIMWALSAHERGDQAQDAAPHH</sequence>
<evidence type="ECO:0000313" key="3">
    <source>
        <dbReference type="Proteomes" id="UP000778523"/>
    </source>
</evidence>
<proteinExistence type="predicted"/>
<evidence type="ECO:0008006" key="4">
    <source>
        <dbReference type="Google" id="ProtNLM"/>
    </source>
</evidence>
<keyword evidence="1" id="KW-0812">Transmembrane</keyword>
<reference evidence="2 3" key="1">
    <citation type="submission" date="2020-06" db="EMBL/GenBank/DDBJ databases">
        <title>Draft genome of Uliginosibacterium sp. IMCC34675.</title>
        <authorList>
            <person name="Song J."/>
        </authorList>
    </citation>
    <scope>NUCLEOTIDE SEQUENCE [LARGE SCALE GENOMIC DNA]</scope>
    <source>
        <strain evidence="2 3">IMCC34675</strain>
    </source>
</reference>
<comment type="caution">
    <text evidence="2">The sequence shown here is derived from an EMBL/GenBank/DDBJ whole genome shotgun (WGS) entry which is preliminary data.</text>
</comment>
<protein>
    <recommendedName>
        <fullName evidence="4">SLATT domain-containing protein</fullName>
    </recommendedName>
</protein>
<name>A0ABX2IE13_9RHOO</name>
<feature type="transmembrane region" description="Helical" evidence="1">
    <location>
        <begin position="73"/>
        <end position="92"/>
    </location>
</feature>
<evidence type="ECO:0000313" key="2">
    <source>
        <dbReference type="EMBL" id="NSL54786.1"/>
    </source>
</evidence>